<keyword evidence="2" id="KW-0472">Membrane</keyword>
<comment type="caution">
    <text evidence="3">The sequence shown here is derived from an EMBL/GenBank/DDBJ whole genome shotgun (WGS) entry which is preliminary data.</text>
</comment>
<dbReference type="EMBL" id="BAUU01000019">
    <property type="protein sequence ID" value="GAE31441.1"/>
    <property type="molecule type" value="Genomic_DNA"/>
</dbReference>
<evidence type="ECO:0000313" key="3">
    <source>
        <dbReference type="EMBL" id="GAE31441.1"/>
    </source>
</evidence>
<dbReference type="Gene3D" id="3.40.50.1110">
    <property type="entry name" value="SGNH hydrolase"/>
    <property type="match status" value="1"/>
</dbReference>
<dbReference type="STRING" id="1236971.JCM9152_2911"/>
<gene>
    <name evidence="3" type="ORF">JCM9152_2911</name>
</gene>
<evidence type="ECO:0000256" key="1">
    <source>
        <dbReference type="SAM" id="MobiDB-lite"/>
    </source>
</evidence>
<proteinExistence type="predicted"/>
<dbReference type="Proteomes" id="UP000018895">
    <property type="component" value="Unassembled WGS sequence"/>
</dbReference>
<feature type="compositionally biased region" description="Acidic residues" evidence="1">
    <location>
        <begin position="51"/>
        <end position="76"/>
    </location>
</feature>
<feature type="region of interest" description="Disordered" evidence="1">
    <location>
        <begin position="47"/>
        <end position="91"/>
    </location>
</feature>
<keyword evidence="2" id="KW-1133">Transmembrane helix</keyword>
<feature type="compositionally biased region" description="Polar residues" evidence="1">
    <location>
        <begin position="77"/>
        <end position="90"/>
    </location>
</feature>
<keyword evidence="4" id="KW-1185">Reference proteome</keyword>
<keyword evidence="2" id="KW-0812">Transmembrane</keyword>
<dbReference type="InterPro" id="IPR036514">
    <property type="entry name" value="SGNH_hydro_sf"/>
</dbReference>
<evidence type="ECO:0000256" key="2">
    <source>
        <dbReference type="SAM" id="Phobius"/>
    </source>
</evidence>
<protein>
    <recommendedName>
        <fullName evidence="5">SGNH/GDSL hydrolase family protein</fullName>
    </recommendedName>
</protein>
<reference evidence="3" key="1">
    <citation type="journal article" date="2014" name="Genome Announc.">
        <title>Draft Genome Sequences of Three Alkaliphilic Bacillus Strains, Bacillus wakoensis JCM 9140T, Bacillus akibai JCM 9157T, and Bacillus hemicellulosilyticus JCM 9152T.</title>
        <authorList>
            <person name="Yuki M."/>
            <person name="Oshima K."/>
            <person name="Suda W."/>
            <person name="Oshida Y."/>
            <person name="Kitamura K."/>
            <person name="Iida T."/>
            <person name="Hattori M."/>
            <person name="Ohkuma M."/>
        </authorList>
    </citation>
    <scope>NUCLEOTIDE SEQUENCE [LARGE SCALE GENOMIC DNA]</scope>
    <source>
        <strain evidence="3">JCM 9152</strain>
    </source>
</reference>
<accession>W4QH97</accession>
<evidence type="ECO:0008006" key="5">
    <source>
        <dbReference type="Google" id="ProtNLM"/>
    </source>
</evidence>
<evidence type="ECO:0000313" key="4">
    <source>
        <dbReference type="Proteomes" id="UP000018895"/>
    </source>
</evidence>
<feature type="transmembrane region" description="Helical" evidence="2">
    <location>
        <begin position="9"/>
        <end position="34"/>
    </location>
</feature>
<sequence>MKLKKGGKFVLKTTLFISTIVLAIILIIGGHYYYQQKLQTIADDANQTDVDVSEEEMRDNEQPSDEDEALDNDDSSEGANDQPTPTSASGKLSEWINQYGADGTLNIAVLGSTSITLDNAEDSWPNLLAASLQSSAEDVQLTMNIVDVDRLNTFEVAESDHIDEVNNLQPDVLLIEPFLLNDNGLLMKEDSIEMLGRILSSFEVGLEETEIILMPGNPLYGAEYYLQQNEALEQFAEQEGYLFVDHWFAWPATDDPDLQNYIDSARPNEQGHQLWAEALYELLTN</sequence>
<dbReference type="AlphaFoldDB" id="W4QH97"/>
<organism evidence="3 4">
    <name type="scientific">Halalkalibacter hemicellulosilyticusJCM 9152</name>
    <dbReference type="NCBI Taxonomy" id="1236971"/>
    <lineage>
        <taxon>Bacteria</taxon>
        <taxon>Bacillati</taxon>
        <taxon>Bacillota</taxon>
        <taxon>Bacilli</taxon>
        <taxon>Bacillales</taxon>
        <taxon>Bacillaceae</taxon>
        <taxon>Halalkalibacter</taxon>
    </lineage>
</organism>
<dbReference type="SUPFAM" id="SSF52266">
    <property type="entry name" value="SGNH hydrolase"/>
    <property type="match status" value="1"/>
</dbReference>
<name>W4QH97_9BACI</name>